<accession>A0A255DSN4</accession>
<reference evidence="2 3" key="1">
    <citation type="submission" date="2017-07" db="EMBL/GenBank/DDBJ databases">
        <title>The new phylogeny of genus Mycobacterium.</title>
        <authorList>
            <person name="Tortoli E."/>
            <person name="Trovato A."/>
            <person name="Cirillo D.M."/>
        </authorList>
    </citation>
    <scope>NUCLEOTIDE SEQUENCE [LARGE SCALE GENOMIC DNA]</scope>
    <source>
        <strain evidence="2 3">ATCC 33027</strain>
    </source>
</reference>
<sequence>MRGTVSSLYKTSIALAGAGVLAVSPLVPSQDTRPPAIHLPQIQFADLTIPAFGAIPYQIGINVLGDIVAAAPILIGSTQQCADYCLGPNTPAPDANYAPFTGWGLVGLGQGLITSPVAFVKALQAGQDFGQALGAALLAIQVPIANTFSLLLAPRIPSGGYSLQATLDRAFTASKHAVDYAVNIAAQALVTGPLTILAGTVEGTTAFAGTLAQTGDFATAFAAGRAPIQASVKTATTDLVNEINEGRSTIYADLTAGPGATTRPIPTVPPPTAAATPAKVSSAKATQDSGKPESAKAGGVGASKRPHKAAG</sequence>
<evidence type="ECO:0000313" key="2">
    <source>
        <dbReference type="EMBL" id="OYN80245.1"/>
    </source>
</evidence>
<protein>
    <submittedName>
        <fullName evidence="2">Uncharacterized protein</fullName>
    </submittedName>
</protein>
<evidence type="ECO:0000313" key="3">
    <source>
        <dbReference type="Proteomes" id="UP000216063"/>
    </source>
</evidence>
<proteinExistence type="predicted"/>
<keyword evidence="3" id="KW-1185">Reference proteome</keyword>
<dbReference type="EMBL" id="NOZR01000006">
    <property type="protein sequence ID" value="OYN80245.1"/>
    <property type="molecule type" value="Genomic_DNA"/>
</dbReference>
<dbReference type="Proteomes" id="UP000216063">
    <property type="component" value="Unassembled WGS sequence"/>
</dbReference>
<dbReference type="RefSeq" id="WP_094478554.1">
    <property type="nucleotide sequence ID" value="NZ_NOZR01000006.1"/>
</dbReference>
<organism evidence="2 3">
    <name type="scientific">Mycolicibacterium sphagni</name>
    <dbReference type="NCBI Taxonomy" id="1786"/>
    <lineage>
        <taxon>Bacteria</taxon>
        <taxon>Bacillati</taxon>
        <taxon>Actinomycetota</taxon>
        <taxon>Actinomycetes</taxon>
        <taxon>Mycobacteriales</taxon>
        <taxon>Mycobacteriaceae</taxon>
        <taxon>Mycolicibacterium</taxon>
    </lineage>
</organism>
<name>A0A255DSN4_9MYCO</name>
<dbReference type="OrthoDB" id="4708811at2"/>
<dbReference type="AlphaFoldDB" id="A0A255DSN4"/>
<gene>
    <name evidence="2" type="ORF">CG716_08805</name>
</gene>
<evidence type="ECO:0000256" key="1">
    <source>
        <dbReference type="SAM" id="MobiDB-lite"/>
    </source>
</evidence>
<feature type="compositionally biased region" description="Low complexity" evidence="1">
    <location>
        <begin position="273"/>
        <end position="286"/>
    </location>
</feature>
<feature type="region of interest" description="Disordered" evidence="1">
    <location>
        <begin position="254"/>
        <end position="311"/>
    </location>
</feature>
<comment type="caution">
    <text evidence="2">The sequence shown here is derived from an EMBL/GenBank/DDBJ whole genome shotgun (WGS) entry which is preliminary data.</text>
</comment>